<reference evidence="3 4" key="1">
    <citation type="submission" date="2019-07" db="EMBL/GenBank/DDBJ databases">
        <title>Complete Genome Sequence of Leptotrichia wadei Strain JMUB3936.</title>
        <authorList>
            <person name="Watanabe S."/>
            <person name="Cui L."/>
        </authorList>
    </citation>
    <scope>NUCLEOTIDE SEQUENCE [LARGE SCALE GENOMIC DNA]</scope>
    <source>
        <strain evidence="3 4">JMUB3936</strain>
    </source>
</reference>
<dbReference type="Proteomes" id="UP000321944">
    <property type="component" value="Chromosome"/>
</dbReference>
<evidence type="ECO:0000313" key="3">
    <source>
        <dbReference type="EMBL" id="BBM55063.1"/>
    </source>
</evidence>
<name>A0A510KXZ0_9FUSO</name>
<evidence type="ECO:0000256" key="1">
    <source>
        <dbReference type="SAM" id="SignalP"/>
    </source>
</evidence>
<dbReference type="RefSeq" id="WP_147003784.1">
    <property type="nucleotide sequence ID" value="NZ_AP019841.1"/>
</dbReference>
<keyword evidence="1" id="KW-0732">Signal</keyword>
<feature type="chain" id="PRO_5021833304" description="Excalibur calcium-binding domain-containing protein" evidence="1">
    <location>
        <begin position="20"/>
        <end position="61"/>
    </location>
</feature>
<evidence type="ECO:0000313" key="4">
    <source>
        <dbReference type="Proteomes" id="UP000321944"/>
    </source>
</evidence>
<dbReference type="InterPro" id="IPR008613">
    <property type="entry name" value="Excalibur_Ca-bd_domain"/>
</dbReference>
<proteinExistence type="predicted"/>
<dbReference type="OrthoDB" id="4376109at2"/>
<dbReference type="Pfam" id="PF05901">
    <property type="entry name" value="Excalibur"/>
    <property type="match status" value="1"/>
</dbReference>
<dbReference type="AlphaFoldDB" id="A0A510KXZ0"/>
<feature type="signal peptide" evidence="1">
    <location>
        <begin position="1"/>
        <end position="19"/>
    </location>
</feature>
<protein>
    <recommendedName>
        <fullName evidence="2">Excalibur calcium-binding domain-containing protein</fullName>
    </recommendedName>
</protein>
<evidence type="ECO:0000259" key="2">
    <source>
        <dbReference type="SMART" id="SM00894"/>
    </source>
</evidence>
<organism evidence="3 4">
    <name type="scientific">Leptotrichia wadei</name>
    <dbReference type="NCBI Taxonomy" id="157687"/>
    <lineage>
        <taxon>Bacteria</taxon>
        <taxon>Fusobacteriati</taxon>
        <taxon>Fusobacteriota</taxon>
        <taxon>Fusobacteriia</taxon>
        <taxon>Fusobacteriales</taxon>
        <taxon>Leptotrichiaceae</taxon>
        <taxon>Leptotrichia</taxon>
    </lineage>
</organism>
<sequence>MKKLFVILTLAFISTNAFTETLYFKNCKEARSKGYKNIKKGEPGYARHLDRDRDGIACESK</sequence>
<gene>
    <name evidence="3" type="ORF">JMUB3936_1347</name>
</gene>
<dbReference type="EMBL" id="AP019841">
    <property type="protein sequence ID" value="BBM55063.1"/>
    <property type="molecule type" value="Genomic_DNA"/>
</dbReference>
<feature type="domain" description="Excalibur calcium-binding" evidence="2">
    <location>
        <begin position="23"/>
        <end position="59"/>
    </location>
</feature>
<accession>A0A510KXZ0</accession>
<dbReference type="SMART" id="SM00894">
    <property type="entry name" value="Excalibur"/>
    <property type="match status" value="1"/>
</dbReference>